<dbReference type="SUPFAM" id="SSF51569">
    <property type="entry name" value="Aldolase"/>
    <property type="match status" value="1"/>
</dbReference>
<feature type="binding site" evidence="3">
    <location>
        <position position="76"/>
    </location>
    <ligand>
        <name>Mn(2+)</name>
        <dbReference type="ChEBI" id="CHEBI:29035"/>
    </ligand>
</feature>
<keyword evidence="3" id="KW-0464">Manganese</keyword>
<evidence type="ECO:0000256" key="4">
    <source>
        <dbReference type="RuleBase" id="RU363071"/>
    </source>
</evidence>
<dbReference type="NCBIfam" id="TIGR01358">
    <property type="entry name" value="DAHP_synth_II"/>
    <property type="match status" value="1"/>
</dbReference>
<reference evidence="6" key="1">
    <citation type="submission" date="2024-07" db="EMBL/GenBank/DDBJ databases">
        <authorList>
            <person name="Yu S.T."/>
        </authorList>
    </citation>
    <scope>NUCLEOTIDE SEQUENCE</scope>
    <source>
        <strain evidence="6">R11</strain>
    </source>
</reference>
<dbReference type="PANTHER" id="PTHR21337:SF0">
    <property type="entry name" value="PHOSPHO-2-DEHYDRO-3-DEOXYHEPTONATE ALDOLASE"/>
    <property type="match status" value="1"/>
</dbReference>
<gene>
    <name evidence="6" type="ORF">AB5J55_32580</name>
</gene>
<keyword evidence="3" id="KW-0104">Cadmium</keyword>
<feature type="region of interest" description="Disordered" evidence="5">
    <location>
        <begin position="453"/>
        <end position="503"/>
    </location>
</feature>
<dbReference type="GO" id="GO:0009073">
    <property type="term" value="P:aromatic amino acid family biosynthetic process"/>
    <property type="evidence" value="ECO:0007669"/>
    <property type="project" value="UniProtKB-KW"/>
</dbReference>
<comment type="catalytic activity">
    <reaction evidence="4">
        <text>D-erythrose 4-phosphate + phosphoenolpyruvate + H2O = 7-phospho-2-dehydro-3-deoxy-D-arabino-heptonate + phosphate</text>
        <dbReference type="Rhea" id="RHEA:14717"/>
        <dbReference type="ChEBI" id="CHEBI:15377"/>
        <dbReference type="ChEBI" id="CHEBI:16897"/>
        <dbReference type="ChEBI" id="CHEBI:43474"/>
        <dbReference type="ChEBI" id="CHEBI:58394"/>
        <dbReference type="ChEBI" id="CHEBI:58702"/>
        <dbReference type="EC" id="2.5.1.54"/>
    </reaction>
</comment>
<proteinExistence type="inferred from homology"/>
<keyword evidence="2 4" id="KW-0808">Transferase</keyword>
<dbReference type="RefSeq" id="WP_369276354.1">
    <property type="nucleotide sequence ID" value="NZ_CP163432.1"/>
</dbReference>
<keyword evidence="4" id="KW-0028">Amino-acid biosynthesis</keyword>
<dbReference type="PANTHER" id="PTHR21337">
    <property type="entry name" value="PHOSPHO-2-DEHYDRO-3-DEOXYHEPTONATE ALDOLASE 1, 2"/>
    <property type="match status" value="1"/>
</dbReference>
<protein>
    <recommendedName>
        <fullName evidence="4">Phospho-2-dehydro-3-deoxyheptonate aldolase</fullName>
        <ecNumber evidence="4">2.5.1.54</ecNumber>
    </recommendedName>
</protein>
<dbReference type="AlphaFoldDB" id="A0AB39NEY3"/>
<name>A0AB39NEY3_9ACTN</name>
<evidence type="ECO:0000256" key="5">
    <source>
        <dbReference type="SAM" id="MobiDB-lite"/>
    </source>
</evidence>
<dbReference type="GO" id="GO:0003849">
    <property type="term" value="F:3-deoxy-7-phosphoheptulonate synthase activity"/>
    <property type="evidence" value="ECO:0007669"/>
    <property type="project" value="UniProtKB-EC"/>
</dbReference>
<feature type="compositionally biased region" description="Pro residues" evidence="5">
    <location>
        <begin position="493"/>
        <end position="503"/>
    </location>
</feature>
<accession>A0AB39NEY3</accession>
<dbReference type="InterPro" id="IPR013785">
    <property type="entry name" value="Aldolase_TIM"/>
</dbReference>
<evidence type="ECO:0000313" key="6">
    <source>
        <dbReference type="EMBL" id="XDQ16451.1"/>
    </source>
</evidence>
<dbReference type="EC" id="2.5.1.54" evidence="4"/>
<keyword evidence="4" id="KW-0057">Aromatic amino acid biosynthesis</keyword>
<dbReference type="GO" id="GO:0008652">
    <property type="term" value="P:amino acid biosynthetic process"/>
    <property type="evidence" value="ECO:0007669"/>
    <property type="project" value="UniProtKB-KW"/>
</dbReference>
<dbReference type="EMBL" id="CP163432">
    <property type="protein sequence ID" value="XDQ16451.1"/>
    <property type="molecule type" value="Genomic_DNA"/>
</dbReference>
<evidence type="ECO:0000256" key="2">
    <source>
        <dbReference type="ARBA" id="ARBA00022679"/>
    </source>
</evidence>
<comment type="similarity">
    <text evidence="1 4">Belongs to the class-II DAHP synthase family.</text>
</comment>
<dbReference type="InterPro" id="IPR002480">
    <property type="entry name" value="DAHP_synth_2"/>
</dbReference>
<keyword evidence="3" id="KW-0170">Cobalt</keyword>
<feature type="binding site" evidence="3">
    <location>
        <position position="430"/>
    </location>
    <ligand>
        <name>Mn(2+)</name>
        <dbReference type="ChEBI" id="CHEBI:29035"/>
    </ligand>
</feature>
<organism evidence="6">
    <name type="scientific">Streptomyces sp. R11</name>
    <dbReference type="NCBI Taxonomy" id="3238625"/>
    <lineage>
        <taxon>Bacteria</taxon>
        <taxon>Bacillati</taxon>
        <taxon>Actinomycetota</taxon>
        <taxon>Actinomycetes</taxon>
        <taxon>Kitasatosporales</taxon>
        <taxon>Streptomycetaceae</taxon>
        <taxon>Streptomyces</taxon>
    </lineage>
</organism>
<feature type="binding site" evidence="3">
    <location>
        <position position="326"/>
    </location>
    <ligand>
        <name>phosphoenolpyruvate</name>
        <dbReference type="ChEBI" id="CHEBI:58702"/>
    </ligand>
</feature>
<evidence type="ECO:0000256" key="3">
    <source>
        <dbReference type="PIRSR" id="PIRSR602480-1"/>
    </source>
</evidence>
<evidence type="ECO:0000256" key="1">
    <source>
        <dbReference type="ARBA" id="ARBA00008911"/>
    </source>
</evidence>
<feature type="binding site" evidence="3">
    <location>
        <position position="358"/>
    </location>
    <ligand>
        <name>Mn(2+)</name>
        <dbReference type="ChEBI" id="CHEBI:29035"/>
    </ligand>
</feature>
<feature type="binding site" evidence="3">
    <location>
        <position position="400"/>
    </location>
    <ligand>
        <name>Mn(2+)</name>
        <dbReference type="ChEBI" id="CHEBI:29035"/>
    </ligand>
</feature>
<sequence length="503" mass="54164">MPGANASANPGAAPEAWRALPAAQQPDWPDPAALHTTLSSLSCAPPLVFARECDALLDRLGEVALGRAFLLQGGDCAETLDSVSAESVRGKLEVLLQMAAVLTYAAGVPVVKVGRIAGQYAKPRSRPTETREGVTLPSYRGDAVNGLEFTAEARTPDPDRLRRVYHASAATLNLLRALTAGGHADLDRVHEWNRDFVALSGAGRRYERLADEIDAALAFIRACGMSTSTLRTTEVFASHEALLLDYESALVRTDPDTGRRYALSGHMLWIGERTRQLDGAHVAFAAGVHNPLGVKLGPDAAVDDVLRLLDRLDPQRTPGRLTLVARMGRGLVRDRLPVLVEAVRAQGARVVWACDPMHGNTCTAPSGHKTRRFDDVLDEVTGFLEVHRALGTHPGGVHVELTGEDVTECLGGSREVLSDDLHLRYETACDPRLNRAQSMDLAFRIAEWHSAEKRRLSNPHQEPVSARPSGTSRPAEFRSGGRSLCGTSSTSPQAPPTSWGPPG</sequence>
<comment type="cofactor">
    <cofactor evidence="3">
        <name>Mn(2+)</name>
        <dbReference type="ChEBI" id="CHEBI:29035"/>
    </cofactor>
    <cofactor evidence="3">
        <name>Co(2+)</name>
        <dbReference type="ChEBI" id="CHEBI:48828"/>
    </cofactor>
    <cofactor evidence="3">
        <name>Cd(2+)</name>
        <dbReference type="ChEBI" id="CHEBI:48775"/>
    </cofactor>
    <text evidence="3">Binds 1 divalent cation per subunit. The enzyme is active with manganese, cobalt or cadmium ions.</text>
</comment>
<dbReference type="Gene3D" id="3.20.20.70">
    <property type="entry name" value="Aldolase class I"/>
    <property type="match status" value="1"/>
</dbReference>
<comment type="pathway">
    <text evidence="4">Metabolic intermediate biosynthesis; chorismate biosynthesis; chorismate from D-erythrose 4-phosphate and phosphoenolpyruvate: step 1/7.</text>
</comment>
<feature type="binding site" evidence="3">
    <location>
        <position position="115"/>
    </location>
    <ligand>
        <name>phosphoenolpyruvate</name>
        <dbReference type="ChEBI" id="CHEBI:58702"/>
    </ligand>
</feature>
<dbReference type="Pfam" id="PF01474">
    <property type="entry name" value="DAHP_synth_2"/>
    <property type="match status" value="1"/>
</dbReference>
<feature type="binding site" evidence="3">
    <location>
        <position position="295"/>
    </location>
    <ligand>
        <name>phosphoenolpyruvate</name>
        <dbReference type="ChEBI" id="CHEBI:58702"/>
    </ligand>
</feature>
<feature type="binding site" evidence="3">
    <location>
        <begin position="272"/>
        <end position="273"/>
    </location>
    <ligand>
        <name>phosphoenolpyruvate</name>
        <dbReference type="ChEBI" id="CHEBI:58702"/>
    </ligand>
</feature>